<keyword evidence="1 5" id="KW-0732">Signal</keyword>
<evidence type="ECO:0000256" key="3">
    <source>
        <dbReference type="ARBA" id="ARBA00023157"/>
    </source>
</evidence>
<dbReference type="CDD" id="cd03023">
    <property type="entry name" value="DsbA_Com1_like"/>
    <property type="match status" value="1"/>
</dbReference>
<dbReference type="RefSeq" id="WP_118863717.1">
    <property type="nucleotide sequence ID" value="NZ_QWLV01000002.1"/>
</dbReference>
<sequence length="242" mass="25741">MTKGIYAMVIGLAALAGAGAMFALQATGQVASDPEKARIEAIVRDYILEHPEIIPEAIERLRARELAKVVDANRKAIETPFAGAWAGNPEGDVTVVEFFDYACGFCRQSLADVNRLIAEDKGVKVVFRELPVLSEESEVAARASLAAAEQGKFVAFHDALYEAGRPGAETIRIANAKAGIDTTRATAAMRTDRVETEIADNLALARQLGATGTPTWVVGDQVLNGAVGYEALKKAVAEARAK</sequence>
<dbReference type="Proteomes" id="UP000266693">
    <property type="component" value="Unassembled WGS sequence"/>
</dbReference>
<dbReference type="InterPro" id="IPR013766">
    <property type="entry name" value="Thioredoxin_domain"/>
</dbReference>
<dbReference type="Pfam" id="PF01323">
    <property type="entry name" value="DSBA"/>
    <property type="match status" value="1"/>
</dbReference>
<evidence type="ECO:0000256" key="5">
    <source>
        <dbReference type="SAM" id="SignalP"/>
    </source>
</evidence>
<comment type="caution">
    <text evidence="7">The sequence shown here is derived from an EMBL/GenBank/DDBJ whole genome shotgun (WGS) entry which is preliminary data.</text>
</comment>
<dbReference type="GO" id="GO:0016491">
    <property type="term" value="F:oxidoreductase activity"/>
    <property type="evidence" value="ECO:0007669"/>
    <property type="project" value="UniProtKB-KW"/>
</dbReference>
<feature type="chain" id="PRO_5017432076" evidence="5">
    <location>
        <begin position="24"/>
        <end position="242"/>
    </location>
</feature>
<reference evidence="7 8" key="1">
    <citation type="submission" date="2018-08" db="EMBL/GenBank/DDBJ databases">
        <title>The multiple taxonomic identification of Sphingomonas gilva.</title>
        <authorList>
            <person name="Zhu D."/>
            <person name="Zheng S."/>
        </authorList>
    </citation>
    <scope>NUCLEOTIDE SEQUENCE [LARGE SCALE GENOMIC DNA]</scope>
    <source>
        <strain evidence="7 8">ZDH117</strain>
    </source>
</reference>
<evidence type="ECO:0000313" key="8">
    <source>
        <dbReference type="Proteomes" id="UP000266693"/>
    </source>
</evidence>
<evidence type="ECO:0000313" key="7">
    <source>
        <dbReference type="EMBL" id="RHW18526.1"/>
    </source>
</evidence>
<evidence type="ECO:0000256" key="4">
    <source>
        <dbReference type="ARBA" id="ARBA00023284"/>
    </source>
</evidence>
<dbReference type="InterPro" id="IPR041205">
    <property type="entry name" value="ScsC_N"/>
</dbReference>
<dbReference type="InterPro" id="IPR001853">
    <property type="entry name" value="DSBA-like_thioredoxin_dom"/>
</dbReference>
<feature type="domain" description="Thioredoxin" evidence="6">
    <location>
        <begin position="70"/>
        <end position="241"/>
    </location>
</feature>
<dbReference type="AlphaFoldDB" id="A0A396RR97"/>
<keyword evidence="4" id="KW-0676">Redox-active center</keyword>
<proteinExistence type="predicted"/>
<evidence type="ECO:0000256" key="1">
    <source>
        <dbReference type="ARBA" id="ARBA00022729"/>
    </source>
</evidence>
<keyword evidence="2" id="KW-0560">Oxidoreductase</keyword>
<dbReference type="EMBL" id="QWLV01000002">
    <property type="protein sequence ID" value="RHW18526.1"/>
    <property type="molecule type" value="Genomic_DNA"/>
</dbReference>
<dbReference type="OrthoDB" id="9780147at2"/>
<dbReference type="PANTHER" id="PTHR13887:SF14">
    <property type="entry name" value="DISULFIDE BOND FORMATION PROTEIN D"/>
    <property type="match status" value="1"/>
</dbReference>
<name>A0A396RR97_9SPHN</name>
<dbReference type="InterPro" id="IPR036249">
    <property type="entry name" value="Thioredoxin-like_sf"/>
</dbReference>
<dbReference type="PANTHER" id="PTHR13887">
    <property type="entry name" value="GLUTATHIONE S-TRANSFERASE KAPPA"/>
    <property type="match status" value="1"/>
</dbReference>
<accession>A0A396RR97</accession>
<evidence type="ECO:0000259" key="6">
    <source>
        <dbReference type="PROSITE" id="PS51352"/>
    </source>
</evidence>
<dbReference type="Pfam" id="PF18312">
    <property type="entry name" value="ScsC_N"/>
    <property type="match status" value="1"/>
</dbReference>
<organism evidence="7 8">
    <name type="scientific">Sphingomonas gilva</name>
    <dbReference type="NCBI Taxonomy" id="2305907"/>
    <lineage>
        <taxon>Bacteria</taxon>
        <taxon>Pseudomonadati</taxon>
        <taxon>Pseudomonadota</taxon>
        <taxon>Alphaproteobacteria</taxon>
        <taxon>Sphingomonadales</taxon>
        <taxon>Sphingomonadaceae</taxon>
        <taxon>Sphingomonas</taxon>
    </lineage>
</organism>
<dbReference type="Gene3D" id="3.40.30.10">
    <property type="entry name" value="Glutaredoxin"/>
    <property type="match status" value="1"/>
</dbReference>
<dbReference type="PROSITE" id="PS51352">
    <property type="entry name" value="THIOREDOXIN_2"/>
    <property type="match status" value="1"/>
</dbReference>
<keyword evidence="8" id="KW-1185">Reference proteome</keyword>
<feature type="signal peptide" evidence="5">
    <location>
        <begin position="1"/>
        <end position="23"/>
    </location>
</feature>
<evidence type="ECO:0000256" key="2">
    <source>
        <dbReference type="ARBA" id="ARBA00023002"/>
    </source>
</evidence>
<gene>
    <name evidence="7" type="ORF">D1610_05540</name>
</gene>
<keyword evidence="3" id="KW-1015">Disulfide bond</keyword>
<protein>
    <submittedName>
        <fullName evidence="7">DsbA family protein</fullName>
    </submittedName>
</protein>
<dbReference type="SUPFAM" id="SSF52833">
    <property type="entry name" value="Thioredoxin-like"/>
    <property type="match status" value="1"/>
</dbReference>